<dbReference type="EMBL" id="FNBZ01000011">
    <property type="protein sequence ID" value="SDH67959.1"/>
    <property type="molecule type" value="Genomic_DNA"/>
</dbReference>
<proteinExistence type="predicted"/>
<keyword evidence="1" id="KW-0472">Membrane</keyword>
<accession>A0ABY0P8V9</accession>
<evidence type="ECO:0000313" key="3">
    <source>
        <dbReference type="Proteomes" id="UP000199468"/>
    </source>
</evidence>
<dbReference type="RefSeq" id="WP_139163633.1">
    <property type="nucleotide sequence ID" value="NZ_FNBZ01000011.1"/>
</dbReference>
<evidence type="ECO:0000256" key="1">
    <source>
        <dbReference type="SAM" id="Phobius"/>
    </source>
</evidence>
<name>A0ABY0P8V9_9HYPH</name>
<feature type="transmembrane region" description="Helical" evidence="1">
    <location>
        <begin position="12"/>
        <end position="34"/>
    </location>
</feature>
<gene>
    <name evidence="2" type="ORF">SAMN05421844_11157</name>
</gene>
<keyword evidence="1" id="KW-1133">Transmembrane helix</keyword>
<keyword evidence="3" id="KW-1185">Reference proteome</keyword>
<sequence length="142" mass="15696">MSRTFSSGIPARLIIVAVFAVIVIPGIIFAAILMNRYTEVQRGRYQQEAVEAATTGAAVVDRHIRSWQITLQTLGTSRALRDGDLEGFYRQALEVKAFIGADIGLRDLSGQQLVNTRQSWGKELPFTPFPVDQQVIASARPH</sequence>
<keyword evidence="1" id="KW-0812">Transmembrane</keyword>
<evidence type="ECO:0000313" key="2">
    <source>
        <dbReference type="EMBL" id="SDH67959.1"/>
    </source>
</evidence>
<comment type="caution">
    <text evidence="2">The sequence shown here is derived from an EMBL/GenBank/DDBJ whole genome shotgun (WGS) entry which is preliminary data.</text>
</comment>
<protein>
    <submittedName>
        <fullName evidence="2">Uncharacterized protein</fullName>
    </submittedName>
</protein>
<organism evidence="2 3">
    <name type="scientific">Bosea robiniae</name>
    <dbReference type="NCBI Taxonomy" id="1036780"/>
    <lineage>
        <taxon>Bacteria</taxon>
        <taxon>Pseudomonadati</taxon>
        <taxon>Pseudomonadota</taxon>
        <taxon>Alphaproteobacteria</taxon>
        <taxon>Hyphomicrobiales</taxon>
        <taxon>Boseaceae</taxon>
        <taxon>Bosea</taxon>
    </lineage>
</organism>
<dbReference type="Proteomes" id="UP000199468">
    <property type="component" value="Unassembled WGS sequence"/>
</dbReference>
<reference evidence="2 3" key="1">
    <citation type="submission" date="2016-10" db="EMBL/GenBank/DDBJ databases">
        <authorList>
            <person name="Varghese N."/>
            <person name="Submissions S."/>
        </authorList>
    </citation>
    <scope>NUCLEOTIDE SEQUENCE [LARGE SCALE GENOMIC DNA]</scope>
    <source>
        <strain evidence="2 3">DSM 26672</strain>
    </source>
</reference>